<evidence type="ECO:0000313" key="3">
    <source>
        <dbReference type="Proteomes" id="UP001162162"/>
    </source>
</evidence>
<proteinExistence type="predicted"/>
<keyword evidence="3" id="KW-1185">Reference proteome</keyword>
<accession>A0AAV8Z967</accession>
<sequence length="188" mass="20436">MLLTHCSGCAIRSFGLTFALVVLLGTFTALHMSNVDRIRAGRRHGLDAVRLHIYTQIPLTLCVGVPLPLGVLVLLHAVVDVTPEVAHVEHVVPHVLDHLAGELVRVRLHVAVDVEVGADDAETLLEHGDHGAYVEVGRRVVVRVQRVGAGLHQQRALQGFVVLPLFSSNVITGTKCEGFKSILIKHFK</sequence>
<evidence type="ECO:0000256" key="1">
    <source>
        <dbReference type="SAM" id="Phobius"/>
    </source>
</evidence>
<organism evidence="2 3">
    <name type="scientific">Aromia moschata</name>
    <dbReference type="NCBI Taxonomy" id="1265417"/>
    <lineage>
        <taxon>Eukaryota</taxon>
        <taxon>Metazoa</taxon>
        <taxon>Ecdysozoa</taxon>
        <taxon>Arthropoda</taxon>
        <taxon>Hexapoda</taxon>
        <taxon>Insecta</taxon>
        <taxon>Pterygota</taxon>
        <taxon>Neoptera</taxon>
        <taxon>Endopterygota</taxon>
        <taxon>Coleoptera</taxon>
        <taxon>Polyphaga</taxon>
        <taxon>Cucujiformia</taxon>
        <taxon>Chrysomeloidea</taxon>
        <taxon>Cerambycidae</taxon>
        <taxon>Cerambycinae</taxon>
        <taxon>Callichromatini</taxon>
        <taxon>Aromia</taxon>
    </lineage>
</organism>
<dbReference type="Proteomes" id="UP001162162">
    <property type="component" value="Unassembled WGS sequence"/>
</dbReference>
<keyword evidence="1" id="KW-0472">Membrane</keyword>
<feature type="transmembrane region" description="Helical" evidence="1">
    <location>
        <begin position="12"/>
        <end position="32"/>
    </location>
</feature>
<dbReference type="AlphaFoldDB" id="A0AAV8Z967"/>
<reference evidence="2" key="1">
    <citation type="journal article" date="2023" name="Insect Mol. Biol.">
        <title>Genome sequencing provides insights into the evolution of gene families encoding plant cell wall-degrading enzymes in longhorned beetles.</title>
        <authorList>
            <person name="Shin N.R."/>
            <person name="Okamura Y."/>
            <person name="Kirsch R."/>
            <person name="Pauchet Y."/>
        </authorList>
    </citation>
    <scope>NUCLEOTIDE SEQUENCE</scope>
    <source>
        <strain evidence="2">AMC_N1</strain>
    </source>
</reference>
<gene>
    <name evidence="2" type="ORF">NQ318_020046</name>
</gene>
<evidence type="ECO:0008006" key="4">
    <source>
        <dbReference type="Google" id="ProtNLM"/>
    </source>
</evidence>
<feature type="transmembrane region" description="Helical" evidence="1">
    <location>
        <begin position="53"/>
        <end position="79"/>
    </location>
</feature>
<keyword evidence="1" id="KW-0812">Transmembrane</keyword>
<evidence type="ECO:0000313" key="2">
    <source>
        <dbReference type="EMBL" id="KAJ8960753.1"/>
    </source>
</evidence>
<comment type="caution">
    <text evidence="2">The sequence shown here is derived from an EMBL/GenBank/DDBJ whole genome shotgun (WGS) entry which is preliminary data.</text>
</comment>
<name>A0AAV8Z967_9CUCU</name>
<protein>
    <recommendedName>
        <fullName evidence="4">Secreted protein</fullName>
    </recommendedName>
</protein>
<keyword evidence="1" id="KW-1133">Transmembrane helix</keyword>
<dbReference type="EMBL" id="JAPWTK010000007">
    <property type="protein sequence ID" value="KAJ8960753.1"/>
    <property type="molecule type" value="Genomic_DNA"/>
</dbReference>